<dbReference type="AlphaFoldDB" id="W3VQJ6"/>
<dbReference type="Proteomes" id="UP000019462">
    <property type="component" value="Unassembled WGS sequence"/>
</dbReference>
<dbReference type="EMBL" id="AWNI01000008">
    <property type="protein sequence ID" value="ETS63839.1"/>
    <property type="molecule type" value="Genomic_DNA"/>
</dbReference>
<dbReference type="HOGENOM" id="CLU_023751_3_0_1"/>
<dbReference type="SUPFAM" id="SSF53474">
    <property type="entry name" value="alpha/beta-Hydrolases"/>
    <property type="match status" value="1"/>
</dbReference>
<dbReference type="OrthoDB" id="5985073at2759"/>
<dbReference type="PANTHER" id="PTHR35560:SF3">
    <property type="entry name" value="PEPTIDASE S9 PROLYL OLIGOPEPTIDASE CATALYTIC DOMAIN-CONTAINING PROTEIN"/>
    <property type="match status" value="1"/>
</dbReference>
<organism evidence="1 2">
    <name type="scientific">Moesziomyces aphidis</name>
    <name type="common">Pseudozyma aphidis</name>
    <dbReference type="NCBI Taxonomy" id="84754"/>
    <lineage>
        <taxon>Eukaryota</taxon>
        <taxon>Fungi</taxon>
        <taxon>Dikarya</taxon>
        <taxon>Basidiomycota</taxon>
        <taxon>Ustilaginomycotina</taxon>
        <taxon>Ustilaginomycetes</taxon>
        <taxon>Ustilaginales</taxon>
        <taxon>Ustilaginaceae</taxon>
        <taxon>Moesziomyces</taxon>
    </lineage>
</organism>
<accession>W3VQJ6</accession>
<comment type="caution">
    <text evidence="1">The sequence shown here is derived from an EMBL/GenBank/DDBJ whole genome shotgun (WGS) entry which is preliminary data.</text>
</comment>
<dbReference type="PANTHER" id="PTHR35560">
    <property type="entry name" value="BLL0132 PROTEIN"/>
    <property type="match status" value="1"/>
</dbReference>
<dbReference type="Gene3D" id="3.40.50.1820">
    <property type="entry name" value="alpha/beta hydrolase"/>
    <property type="match status" value="1"/>
</dbReference>
<keyword evidence="2" id="KW-1185">Reference proteome</keyword>
<gene>
    <name evidence="1" type="ORF">PaG_02160</name>
</gene>
<dbReference type="InterPro" id="IPR029058">
    <property type="entry name" value="AB_hydrolase_fold"/>
</dbReference>
<reference evidence="1 2" key="1">
    <citation type="journal article" date="2014" name="Genome Announc.">
        <title>Genome sequence of the basidiomycetous fungus Pseudozyma aphidis DSM70725, an efficient producer of biosurfactant mannosylerythritol lipids.</title>
        <authorList>
            <person name="Lorenz S."/>
            <person name="Guenther M."/>
            <person name="Grumaz C."/>
            <person name="Rupp S."/>
            <person name="Zibek S."/>
            <person name="Sohn K."/>
        </authorList>
    </citation>
    <scope>NUCLEOTIDE SEQUENCE [LARGE SCALE GENOMIC DNA]</scope>
    <source>
        <strain evidence="2">ATCC 32657 / CBS 517.83 / DSM 70725 / JCM 10318 / NBRC 10182 / NRRL Y-7954 / St-0401</strain>
    </source>
</reference>
<name>W3VQJ6_MOEAP</name>
<evidence type="ECO:0000313" key="2">
    <source>
        <dbReference type="Proteomes" id="UP000019462"/>
    </source>
</evidence>
<sequence length="571" mass="62399">MPAPGATMRLRLRADIGAPLHTALSSKRSADCADPSFPLKPFPSTSFPFRPVWLPAPQSPYSAFSLRSSGILSFDTLHHPTSLSGLFLFTACRRYKYPNLVPAVRPFACRLEPRSTISLGRAVWVDMRCLAQLLLLLVATTITLTTTANAWDWLPATDKNRTLDTTFVVKAAPPSSYNGPILTTAQQQGLNATDFYLYNYITTGYNATKIQRAVIMLHGLGRDAWSYFDQTHVALLNATSRKERTTHQSRLRADEVVIMAPIFLNQQDPGCYPVDANKQPNSTALVWNDSDWAEGADSIYPATVNDAQGIPFAAPGVSSFEALDMAVGRFANKTLFPNLNTIIVAGHSLGAQMVQRYALIGAVPSGTVPVHFVVANPGSYAYLTEWRPRSYDNCTDTFNDWKFGLNAYSQSYLSDFITDSLDSTNDVESVVQRYRRRIVSYLFGLADHGKGDTRCEALAQGTTHLGRGRNFVKHLTDMDGGFPAAHTVNYIPNVSHDGLGMFTSQAGLERLFFINLNGTETPTAVGDDDQSAANWQQAKKSAQHSASSAASERARLVAVGVVAVVVAVVLL</sequence>
<protein>
    <submittedName>
        <fullName evidence="1">Uncharacterized protein</fullName>
    </submittedName>
</protein>
<evidence type="ECO:0000313" key="1">
    <source>
        <dbReference type="EMBL" id="ETS63839.1"/>
    </source>
</evidence>
<proteinExistence type="predicted"/>